<dbReference type="InterPro" id="IPR007110">
    <property type="entry name" value="Ig-like_dom"/>
</dbReference>
<dbReference type="InterPro" id="IPR036179">
    <property type="entry name" value="Ig-like_dom_sf"/>
</dbReference>
<dbReference type="EMBL" id="CP111016">
    <property type="protein sequence ID" value="WAR06258.1"/>
    <property type="molecule type" value="Genomic_DNA"/>
</dbReference>
<feature type="domain" description="Ig-like" evidence="1">
    <location>
        <begin position="17"/>
        <end position="103"/>
    </location>
</feature>
<dbReference type="InterPro" id="IPR013783">
    <property type="entry name" value="Ig-like_fold"/>
</dbReference>
<dbReference type="InterPro" id="IPR025398">
    <property type="entry name" value="DUF4371"/>
</dbReference>
<organism evidence="2 3">
    <name type="scientific">Mya arenaria</name>
    <name type="common">Soft-shell clam</name>
    <dbReference type="NCBI Taxonomy" id="6604"/>
    <lineage>
        <taxon>Eukaryota</taxon>
        <taxon>Metazoa</taxon>
        <taxon>Spiralia</taxon>
        <taxon>Lophotrochozoa</taxon>
        <taxon>Mollusca</taxon>
        <taxon>Bivalvia</taxon>
        <taxon>Autobranchia</taxon>
        <taxon>Heteroconchia</taxon>
        <taxon>Euheterodonta</taxon>
        <taxon>Imparidentia</taxon>
        <taxon>Neoheterodontei</taxon>
        <taxon>Myida</taxon>
        <taxon>Myoidea</taxon>
        <taxon>Myidae</taxon>
        <taxon>Mya</taxon>
    </lineage>
</organism>
<dbReference type="Pfam" id="PF13927">
    <property type="entry name" value="Ig_3"/>
    <property type="match status" value="1"/>
</dbReference>
<protein>
    <recommendedName>
        <fullName evidence="1">Ig-like domain-containing protein</fullName>
    </recommendedName>
</protein>
<dbReference type="SMART" id="SM00409">
    <property type="entry name" value="IG"/>
    <property type="match status" value="1"/>
</dbReference>
<accession>A0ABY7E870</accession>
<evidence type="ECO:0000313" key="3">
    <source>
        <dbReference type="Proteomes" id="UP001164746"/>
    </source>
</evidence>
<dbReference type="Gene3D" id="2.60.40.10">
    <property type="entry name" value="Immunoglobulins"/>
    <property type="match status" value="1"/>
</dbReference>
<reference evidence="2" key="1">
    <citation type="submission" date="2022-11" db="EMBL/GenBank/DDBJ databases">
        <title>Centuries of genome instability and evolution in soft-shell clam transmissible cancer (bioRxiv).</title>
        <authorList>
            <person name="Hart S.F.M."/>
            <person name="Yonemitsu M.A."/>
            <person name="Giersch R.M."/>
            <person name="Beal B.F."/>
            <person name="Arriagada G."/>
            <person name="Davis B.W."/>
            <person name="Ostrander E.A."/>
            <person name="Goff S.P."/>
            <person name="Metzger M.J."/>
        </authorList>
    </citation>
    <scope>NUCLEOTIDE SEQUENCE</scope>
    <source>
        <strain evidence="2">MELC-2E11</strain>
        <tissue evidence="2">Siphon/mantle</tissue>
    </source>
</reference>
<dbReference type="InterPro" id="IPR003599">
    <property type="entry name" value="Ig_sub"/>
</dbReference>
<evidence type="ECO:0000259" key="1">
    <source>
        <dbReference type="PROSITE" id="PS50835"/>
    </source>
</evidence>
<name>A0ABY7E870_MYAAR</name>
<dbReference type="Pfam" id="PF14291">
    <property type="entry name" value="DUF4371"/>
    <property type="match status" value="1"/>
</dbReference>
<sequence>MLSQNMIKNLRVEISTPIVSYRGFAIISHVRVISGRSMTLNCSSLGNPSPAYAWTYPGGGSHVGPNLIFTSVQTTLAGNVTCTAWNTLSPTGGTALVKTKQATASLQVLYFYPGTETDLSFELANRMGMKVLNMLTLGGNTNYTSNDFVHKTVVLFGNVIFRNIVAEIQQSPFYSVMIDKTTDIVTHSQLTIYVRYLNQGASKTAFCSLVKVHRGKSDTIRAAVVQFLRDAELPLNKMCAFGSDGAAAMLGKKNGVAA</sequence>
<keyword evidence="3" id="KW-1185">Reference proteome</keyword>
<evidence type="ECO:0000313" key="2">
    <source>
        <dbReference type="EMBL" id="WAR06258.1"/>
    </source>
</evidence>
<dbReference type="PROSITE" id="PS50835">
    <property type="entry name" value="IG_LIKE"/>
    <property type="match status" value="1"/>
</dbReference>
<dbReference type="SUPFAM" id="SSF48726">
    <property type="entry name" value="Immunoglobulin"/>
    <property type="match status" value="1"/>
</dbReference>
<dbReference type="PANTHER" id="PTHR46880:SF5">
    <property type="entry name" value="DUF4371 DOMAIN-CONTAINING PROTEIN"/>
    <property type="match status" value="1"/>
</dbReference>
<dbReference type="Proteomes" id="UP001164746">
    <property type="component" value="Chromosome 5"/>
</dbReference>
<gene>
    <name evidence="2" type="ORF">MAR_021627</name>
</gene>
<proteinExistence type="predicted"/>
<dbReference type="PANTHER" id="PTHR46880">
    <property type="entry name" value="RAS-ASSOCIATING DOMAIN-CONTAINING PROTEIN"/>
    <property type="match status" value="1"/>
</dbReference>